<dbReference type="GO" id="GO:0005840">
    <property type="term" value="C:ribosome"/>
    <property type="evidence" value="ECO:0007669"/>
    <property type="project" value="UniProtKB-KW"/>
</dbReference>
<proteinExistence type="predicted"/>
<organism evidence="4 5">
    <name type="scientific">Lactuca virosa</name>
    <dbReference type="NCBI Taxonomy" id="75947"/>
    <lineage>
        <taxon>Eukaryota</taxon>
        <taxon>Viridiplantae</taxon>
        <taxon>Streptophyta</taxon>
        <taxon>Embryophyta</taxon>
        <taxon>Tracheophyta</taxon>
        <taxon>Spermatophyta</taxon>
        <taxon>Magnoliopsida</taxon>
        <taxon>eudicotyledons</taxon>
        <taxon>Gunneridae</taxon>
        <taxon>Pentapetalae</taxon>
        <taxon>asterids</taxon>
        <taxon>campanulids</taxon>
        <taxon>Asterales</taxon>
        <taxon>Asteraceae</taxon>
        <taxon>Cichorioideae</taxon>
        <taxon>Cichorieae</taxon>
        <taxon>Lactucinae</taxon>
        <taxon>Lactuca</taxon>
    </lineage>
</organism>
<dbReference type="Proteomes" id="UP001157418">
    <property type="component" value="Unassembled WGS sequence"/>
</dbReference>
<keyword evidence="1" id="KW-0689">Ribosomal protein</keyword>
<dbReference type="AlphaFoldDB" id="A0AAU9N355"/>
<dbReference type="SUPFAM" id="SSF54189">
    <property type="entry name" value="Ribosomal proteins S24e, L23 and L15e"/>
    <property type="match status" value="1"/>
</dbReference>
<keyword evidence="3" id="KW-0472">Membrane</keyword>
<keyword evidence="5" id="KW-1185">Reference proteome</keyword>
<evidence type="ECO:0000256" key="1">
    <source>
        <dbReference type="ARBA" id="ARBA00022980"/>
    </source>
</evidence>
<keyword evidence="3" id="KW-1133">Transmembrane helix</keyword>
<sequence length="82" mass="9316">MSDVSKQNSCVCYTLSKKPFSGACYQKHTHCFFFLNVFIALIASIGKNKEKLARMYEVKDPNVIFVFKLRNHFGGAKSTCLD</sequence>
<keyword evidence="2" id="KW-0687">Ribonucleoprotein</keyword>
<dbReference type="InterPro" id="IPR012678">
    <property type="entry name" value="Ribosomal_uL23/eL15/eS24_sf"/>
</dbReference>
<dbReference type="InterPro" id="IPR001976">
    <property type="entry name" value="Ribosomal_eS24"/>
</dbReference>
<feature type="transmembrane region" description="Helical" evidence="3">
    <location>
        <begin position="27"/>
        <end position="46"/>
    </location>
</feature>
<dbReference type="GO" id="GO:0006412">
    <property type="term" value="P:translation"/>
    <property type="evidence" value="ECO:0007669"/>
    <property type="project" value="InterPro"/>
</dbReference>
<gene>
    <name evidence="4" type="ORF">LVIROSA_LOCUS17540</name>
</gene>
<dbReference type="GO" id="GO:0003729">
    <property type="term" value="F:mRNA binding"/>
    <property type="evidence" value="ECO:0007669"/>
    <property type="project" value="UniProtKB-ARBA"/>
</dbReference>
<name>A0AAU9N355_9ASTR</name>
<dbReference type="GO" id="GO:1990904">
    <property type="term" value="C:ribonucleoprotein complex"/>
    <property type="evidence" value="ECO:0007669"/>
    <property type="project" value="UniProtKB-KW"/>
</dbReference>
<dbReference type="GO" id="GO:0003735">
    <property type="term" value="F:structural constituent of ribosome"/>
    <property type="evidence" value="ECO:0007669"/>
    <property type="project" value="InterPro"/>
</dbReference>
<evidence type="ECO:0000313" key="4">
    <source>
        <dbReference type="EMBL" id="CAH1430789.1"/>
    </source>
</evidence>
<evidence type="ECO:0000313" key="5">
    <source>
        <dbReference type="Proteomes" id="UP001157418"/>
    </source>
</evidence>
<dbReference type="EMBL" id="CAKMRJ010003334">
    <property type="protein sequence ID" value="CAH1430789.1"/>
    <property type="molecule type" value="Genomic_DNA"/>
</dbReference>
<evidence type="ECO:0000256" key="3">
    <source>
        <dbReference type="SAM" id="Phobius"/>
    </source>
</evidence>
<protein>
    <submittedName>
        <fullName evidence="4">Uncharacterized protein</fullName>
    </submittedName>
</protein>
<dbReference type="InterPro" id="IPR053709">
    <property type="entry name" value="eRP_eS24_sf"/>
</dbReference>
<accession>A0AAU9N355</accession>
<comment type="caution">
    <text evidence="4">The sequence shown here is derived from an EMBL/GenBank/DDBJ whole genome shotgun (WGS) entry which is preliminary data.</text>
</comment>
<reference evidence="4 5" key="1">
    <citation type="submission" date="2022-01" db="EMBL/GenBank/DDBJ databases">
        <authorList>
            <person name="Xiong W."/>
            <person name="Schranz E."/>
        </authorList>
    </citation>
    <scope>NUCLEOTIDE SEQUENCE [LARGE SCALE GENOMIC DNA]</scope>
</reference>
<dbReference type="Pfam" id="PF01282">
    <property type="entry name" value="Ribosomal_S24e"/>
    <property type="match status" value="1"/>
</dbReference>
<dbReference type="Gene3D" id="3.30.70.3370">
    <property type="match status" value="1"/>
</dbReference>
<keyword evidence="3" id="KW-0812">Transmembrane</keyword>
<evidence type="ECO:0000256" key="2">
    <source>
        <dbReference type="ARBA" id="ARBA00023274"/>
    </source>
</evidence>